<reference evidence="6 7" key="1">
    <citation type="submission" date="2017-11" db="EMBL/GenBank/DDBJ databases">
        <title>Genome sequence of the oocydin A producing rhizobacterium Serratia plymuthica 4Rx5.</title>
        <authorList>
            <person name="Matilla M.A."/>
            <person name="Udaondo Z."/>
            <person name="Salmond G.P.C."/>
        </authorList>
    </citation>
    <scope>NUCLEOTIDE SEQUENCE [LARGE SCALE GENOMIC DNA]</scope>
    <source>
        <strain evidence="6 7">4Rx5</strain>
    </source>
</reference>
<dbReference type="AlphaFoldDB" id="A0A318P4H7"/>
<dbReference type="Pfam" id="PF00440">
    <property type="entry name" value="TetR_N"/>
    <property type="match status" value="1"/>
</dbReference>
<evidence type="ECO:0000256" key="4">
    <source>
        <dbReference type="PROSITE-ProRule" id="PRU00335"/>
    </source>
</evidence>
<dbReference type="GO" id="GO:0000976">
    <property type="term" value="F:transcription cis-regulatory region binding"/>
    <property type="evidence" value="ECO:0007669"/>
    <property type="project" value="TreeGrafter"/>
</dbReference>
<feature type="DNA-binding region" description="H-T-H motif" evidence="4">
    <location>
        <begin position="29"/>
        <end position="48"/>
    </location>
</feature>
<dbReference type="GeneID" id="57669510"/>
<dbReference type="PROSITE" id="PS50977">
    <property type="entry name" value="HTH_TETR_2"/>
    <property type="match status" value="1"/>
</dbReference>
<dbReference type="Pfam" id="PF14246">
    <property type="entry name" value="TetR_C_7"/>
    <property type="match status" value="1"/>
</dbReference>
<dbReference type="GO" id="GO:0003700">
    <property type="term" value="F:DNA-binding transcription factor activity"/>
    <property type="evidence" value="ECO:0007669"/>
    <property type="project" value="TreeGrafter"/>
</dbReference>
<evidence type="ECO:0000256" key="1">
    <source>
        <dbReference type="ARBA" id="ARBA00023015"/>
    </source>
</evidence>
<organism evidence="6 7">
    <name type="scientific">Serratia plymuthica</name>
    <dbReference type="NCBI Taxonomy" id="82996"/>
    <lineage>
        <taxon>Bacteria</taxon>
        <taxon>Pseudomonadati</taxon>
        <taxon>Pseudomonadota</taxon>
        <taxon>Gammaproteobacteria</taxon>
        <taxon>Enterobacterales</taxon>
        <taxon>Yersiniaceae</taxon>
        <taxon>Serratia</taxon>
    </lineage>
</organism>
<accession>A0A318P4H7</accession>
<dbReference type="PRINTS" id="PR00455">
    <property type="entry name" value="HTHTETR"/>
</dbReference>
<gene>
    <name evidence="6" type="ORF">CT690_21375</name>
</gene>
<dbReference type="OMA" id="TLYVYFD"/>
<dbReference type="OrthoDB" id="270177at2"/>
<evidence type="ECO:0000313" key="7">
    <source>
        <dbReference type="Proteomes" id="UP000248196"/>
    </source>
</evidence>
<feature type="domain" description="HTH tetR-type" evidence="5">
    <location>
        <begin position="6"/>
        <end position="66"/>
    </location>
</feature>
<dbReference type="InterPro" id="IPR001647">
    <property type="entry name" value="HTH_TetR"/>
</dbReference>
<dbReference type="SUPFAM" id="SSF46689">
    <property type="entry name" value="Homeodomain-like"/>
    <property type="match status" value="1"/>
</dbReference>
<name>A0A318P4H7_SERPL</name>
<comment type="caution">
    <text evidence="6">The sequence shown here is derived from an EMBL/GenBank/DDBJ whole genome shotgun (WGS) entry which is preliminary data.</text>
</comment>
<dbReference type="Gene3D" id="1.10.357.10">
    <property type="entry name" value="Tetracycline Repressor, domain 2"/>
    <property type="match status" value="1"/>
</dbReference>
<dbReference type="PANTHER" id="PTHR30055:SF119">
    <property type="entry name" value="NALC"/>
    <property type="match status" value="1"/>
</dbReference>
<dbReference type="FunFam" id="1.10.10.60:FF:000141">
    <property type="entry name" value="TetR family transcriptional regulator"/>
    <property type="match status" value="1"/>
</dbReference>
<protein>
    <submittedName>
        <fullName evidence="6">TetR/AcrR family transcriptional regulator</fullName>
    </submittedName>
</protein>
<dbReference type="InterPro" id="IPR039536">
    <property type="entry name" value="TetR_C_Proteobacteria"/>
</dbReference>
<dbReference type="PANTHER" id="PTHR30055">
    <property type="entry name" value="HTH-TYPE TRANSCRIPTIONAL REGULATOR RUTR"/>
    <property type="match status" value="1"/>
</dbReference>
<dbReference type="Gene3D" id="1.10.10.60">
    <property type="entry name" value="Homeodomain-like"/>
    <property type="match status" value="1"/>
</dbReference>
<keyword evidence="3" id="KW-0804">Transcription</keyword>
<evidence type="ECO:0000313" key="6">
    <source>
        <dbReference type="EMBL" id="PYD37013.1"/>
    </source>
</evidence>
<evidence type="ECO:0000256" key="2">
    <source>
        <dbReference type="ARBA" id="ARBA00023125"/>
    </source>
</evidence>
<dbReference type="EMBL" id="PESE01000008">
    <property type="protein sequence ID" value="PYD37013.1"/>
    <property type="molecule type" value="Genomic_DNA"/>
</dbReference>
<evidence type="ECO:0000256" key="3">
    <source>
        <dbReference type="ARBA" id="ARBA00023163"/>
    </source>
</evidence>
<sequence length="208" mass="23332">MKVRTNARRDAIVEEAALLFQEMGYERASMNELAKRVGGSKATLYGYFPSKEELFTAVVRQHATQHLSEAATELMNEKRGKETLEQTLTRFGEQMLLVLTNDNSAMAVYRMVVAEAGHSDIGTLFYEAGPRESVEKLSVLMSAAMDRQELRLADPYLKATQFLSLLTAEIDMRVFQRELQPISLPRIREMVSNAVSMFLGGAAFKKGI</sequence>
<evidence type="ECO:0000259" key="5">
    <source>
        <dbReference type="PROSITE" id="PS50977"/>
    </source>
</evidence>
<dbReference type="InterPro" id="IPR050109">
    <property type="entry name" value="HTH-type_TetR-like_transc_reg"/>
</dbReference>
<dbReference type="Proteomes" id="UP000248196">
    <property type="component" value="Unassembled WGS sequence"/>
</dbReference>
<keyword evidence="2 4" id="KW-0238">DNA-binding</keyword>
<dbReference type="RefSeq" id="WP_004951537.1">
    <property type="nucleotide sequence ID" value="NZ_CP007439.1"/>
</dbReference>
<keyword evidence="1" id="KW-0805">Transcription regulation</keyword>
<dbReference type="InterPro" id="IPR009057">
    <property type="entry name" value="Homeodomain-like_sf"/>
</dbReference>
<proteinExistence type="predicted"/>